<reference evidence="2" key="1">
    <citation type="journal article" date="2022" name="Mol. Ecol. Resour.">
        <title>The genomes of chicory, endive, great burdock and yacon provide insights into Asteraceae palaeo-polyploidization history and plant inulin production.</title>
        <authorList>
            <person name="Fan W."/>
            <person name="Wang S."/>
            <person name="Wang H."/>
            <person name="Wang A."/>
            <person name="Jiang F."/>
            <person name="Liu H."/>
            <person name="Zhao H."/>
            <person name="Xu D."/>
            <person name="Zhang Y."/>
        </authorList>
    </citation>
    <scope>NUCLEOTIDE SEQUENCE [LARGE SCALE GENOMIC DNA]</scope>
    <source>
        <strain evidence="2">cv. Yunnan</strain>
    </source>
</reference>
<reference evidence="1 2" key="2">
    <citation type="journal article" date="2022" name="Mol. Ecol. Resour.">
        <title>The genomes of chicory, endive, great burdock and yacon provide insights into Asteraceae paleo-polyploidization history and plant inulin production.</title>
        <authorList>
            <person name="Fan W."/>
            <person name="Wang S."/>
            <person name="Wang H."/>
            <person name="Wang A."/>
            <person name="Jiang F."/>
            <person name="Liu H."/>
            <person name="Zhao H."/>
            <person name="Xu D."/>
            <person name="Zhang Y."/>
        </authorList>
    </citation>
    <scope>NUCLEOTIDE SEQUENCE [LARGE SCALE GENOMIC DNA]</scope>
    <source>
        <strain evidence="2">cv. Yunnan</strain>
        <tissue evidence="1">Leaves</tissue>
    </source>
</reference>
<protein>
    <submittedName>
        <fullName evidence="1">Uncharacterized protein</fullName>
    </submittedName>
</protein>
<sequence>MWCNACTFQFLDALGFVNPMYHFDVLWHTDEVVTEAVGLKDKTIDLKQIQILGLSDKIGKKRLAWLEDEFRCLISRCLVLRKEVDQTLRRIEDIKVEQQRLEVENVMD</sequence>
<evidence type="ECO:0000313" key="1">
    <source>
        <dbReference type="EMBL" id="KAI3800063.1"/>
    </source>
</evidence>
<proteinExistence type="predicted"/>
<comment type="caution">
    <text evidence="1">The sequence shown here is derived from an EMBL/GenBank/DDBJ whole genome shotgun (WGS) entry which is preliminary data.</text>
</comment>
<accession>A0ACB9HVQ0</accession>
<name>A0ACB9HVQ0_9ASTR</name>
<gene>
    <name evidence="1" type="ORF">L1987_35371</name>
</gene>
<dbReference type="EMBL" id="CM042028">
    <property type="protein sequence ID" value="KAI3800063.1"/>
    <property type="molecule type" value="Genomic_DNA"/>
</dbReference>
<organism evidence="1 2">
    <name type="scientific">Smallanthus sonchifolius</name>
    <dbReference type="NCBI Taxonomy" id="185202"/>
    <lineage>
        <taxon>Eukaryota</taxon>
        <taxon>Viridiplantae</taxon>
        <taxon>Streptophyta</taxon>
        <taxon>Embryophyta</taxon>
        <taxon>Tracheophyta</taxon>
        <taxon>Spermatophyta</taxon>
        <taxon>Magnoliopsida</taxon>
        <taxon>eudicotyledons</taxon>
        <taxon>Gunneridae</taxon>
        <taxon>Pentapetalae</taxon>
        <taxon>asterids</taxon>
        <taxon>campanulids</taxon>
        <taxon>Asterales</taxon>
        <taxon>Asteraceae</taxon>
        <taxon>Asteroideae</taxon>
        <taxon>Heliantheae alliance</taxon>
        <taxon>Millerieae</taxon>
        <taxon>Smallanthus</taxon>
    </lineage>
</organism>
<dbReference type="Proteomes" id="UP001056120">
    <property type="component" value="Linkage Group LG11"/>
</dbReference>
<evidence type="ECO:0000313" key="2">
    <source>
        <dbReference type="Proteomes" id="UP001056120"/>
    </source>
</evidence>
<keyword evidence="2" id="KW-1185">Reference proteome</keyword>